<sequence>MEINIKNRLEQPKESTDTEFINDIVYYFEQEDYENLIHSVEEAKQELESDGEDMYTLNVLEILGYIELNQMTEAEKTWGVTGKCPRRCHQIL</sequence>
<evidence type="ECO:0000313" key="2">
    <source>
        <dbReference type="Proteomes" id="UP001500880"/>
    </source>
</evidence>
<name>A0ABN1BH72_9BACI</name>
<dbReference type="EMBL" id="BAAADO010000005">
    <property type="protein sequence ID" value="GAA0497911.1"/>
    <property type="molecule type" value="Genomic_DNA"/>
</dbReference>
<dbReference type="RefSeq" id="WP_343841870.1">
    <property type="nucleotide sequence ID" value="NZ_BAAADO010000005.1"/>
</dbReference>
<protein>
    <submittedName>
        <fullName evidence="1">Uncharacterized protein</fullName>
    </submittedName>
</protein>
<organism evidence="1 2">
    <name type="scientific">Salinibacillus aidingensis</name>
    <dbReference type="NCBI Taxonomy" id="237684"/>
    <lineage>
        <taxon>Bacteria</taxon>
        <taxon>Bacillati</taxon>
        <taxon>Bacillota</taxon>
        <taxon>Bacilli</taxon>
        <taxon>Bacillales</taxon>
        <taxon>Bacillaceae</taxon>
        <taxon>Salinibacillus</taxon>
    </lineage>
</organism>
<keyword evidence="2" id="KW-1185">Reference proteome</keyword>
<comment type="caution">
    <text evidence="1">The sequence shown here is derived from an EMBL/GenBank/DDBJ whole genome shotgun (WGS) entry which is preliminary data.</text>
</comment>
<evidence type="ECO:0000313" key="1">
    <source>
        <dbReference type="EMBL" id="GAA0497911.1"/>
    </source>
</evidence>
<accession>A0ABN1BH72</accession>
<reference evidence="1 2" key="1">
    <citation type="journal article" date="2019" name="Int. J. Syst. Evol. Microbiol.">
        <title>The Global Catalogue of Microorganisms (GCM) 10K type strain sequencing project: providing services to taxonomists for standard genome sequencing and annotation.</title>
        <authorList>
            <consortium name="The Broad Institute Genomics Platform"/>
            <consortium name="The Broad Institute Genome Sequencing Center for Infectious Disease"/>
            <person name="Wu L."/>
            <person name="Ma J."/>
        </authorList>
    </citation>
    <scope>NUCLEOTIDE SEQUENCE [LARGE SCALE GENOMIC DNA]</scope>
    <source>
        <strain evidence="1 2">JCM 12389</strain>
    </source>
</reference>
<gene>
    <name evidence="1" type="ORF">GCM10008986_26180</name>
</gene>
<proteinExistence type="predicted"/>
<dbReference type="Proteomes" id="UP001500880">
    <property type="component" value="Unassembled WGS sequence"/>
</dbReference>